<dbReference type="Proteomes" id="UP001422074">
    <property type="component" value="Unassembled WGS sequence"/>
</dbReference>
<evidence type="ECO:0000313" key="1">
    <source>
        <dbReference type="EMBL" id="MEN2743379.1"/>
    </source>
</evidence>
<comment type="caution">
    <text evidence="1">The sequence shown here is derived from an EMBL/GenBank/DDBJ whole genome shotgun (WGS) entry which is preliminary data.</text>
</comment>
<protein>
    <submittedName>
        <fullName evidence="1">Uncharacterized protein</fullName>
    </submittedName>
</protein>
<dbReference type="EMBL" id="JBDFRB010000001">
    <property type="protein sequence ID" value="MEN2743379.1"/>
    <property type="molecule type" value="Genomic_DNA"/>
</dbReference>
<accession>A0ABU9WW32</accession>
<keyword evidence="2" id="KW-1185">Reference proteome</keyword>
<organism evidence="1 2">
    <name type="scientific">Sinomonas halotolerans</name>
    <dbReference type="NCBI Taxonomy" id="1644133"/>
    <lineage>
        <taxon>Bacteria</taxon>
        <taxon>Bacillati</taxon>
        <taxon>Actinomycetota</taxon>
        <taxon>Actinomycetes</taxon>
        <taxon>Micrococcales</taxon>
        <taxon>Micrococcaceae</taxon>
        <taxon>Sinomonas</taxon>
    </lineage>
</organism>
<name>A0ABU9WW32_9MICC</name>
<proteinExistence type="predicted"/>
<evidence type="ECO:0000313" key="2">
    <source>
        <dbReference type="Proteomes" id="UP001422074"/>
    </source>
</evidence>
<reference evidence="1 2" key="1">
    <citation type="submission" date="2024-05" db="EMBL/GenBank/DDBJ databases">
        <title>Sinomonas sp. nov., isolated from a waste landfill.</title>
        <authorList>
            <person name="Zhao Y."/>
        </authorList>
    </citation>
    <scope>NUCLEOTIDE SEQUENCE [LARGE SCALE GENOMIC DNA]</scope>
    <source>
        <strain evidence="1 2">CCTCC AB2014300</strain>
    </source>
</reference>
<sequence length="78" mass="8718">MDEPTGPGEMVLRIELRGAEELGQLQDAAQLLADLDATELGDMDETYYRTGFDALQLALRDVLETIHRGAQTAARRQW</sequence>
<dbReference type="RefSeq" id="WP_345882872.1">
    <property type="nucleotide sequence ID" value="NZ_JBDFRB010000001.1"/>
</dbReference>
<gene>
    <name evidence="1" type="ORF">ABCQ75_02345</name>
</gene>